<comment type="caution">
    <text evidence="2">The sequence shown here is derived from an EMBL/GenBank/DDBJ whole genome shotgun (WGS) entry which is preliminary data.</text>
</comment>
<accession>A0A5J4YS55</accession>
<dbReference type="EMBL" id="VRMN01000006">
    <property type="protein sequence ID" value="KAA8493672.1"/>
    <property type="molecule type" value="Genomic_DNA"/>
</dbReference>
<reference evidence="3" key="1">
    <citation type="journal article" date="2019" name="Nat. Commun.">
        <title>Expansion of phycobilisome linker gene families in mesophilic red algae.</title>
        <authorList>
            <person name="Lee J."/>
            <person name="Kim D."/>
            <person name="Bhattacharya D."/>
            <person name="Yoon H.S."/>
        </authorList>
    </citation>
    <scope>NUCLEOTIDE SEQUENCE [LARGE SCALE GENOMIC DNA]</scope>
    <source>
        <strain evidence="3">CCMP 1328</strain>
    </source>
</reference>
<evidence type="ECO:0000313" key="3">
    <source>
        <dbReference type="Proteomes" id="UP000324585"/>
    </source>
</evidence>
<name>A0A5J4YS55_PORPP</name>
<protein>
    <submittedName>
        <fullName evidence="2">Uncharacterized protein</fullName>
    </submittedName>
</protein>
<dbReference type="Proteomes" id="UP000324585">
    <property type="component" value="Unassembled WGS sequence"/>
</dbReference>
<organism evidence="2 3">
    <name type="scientific">Porphyridium purpureum</name>
    <name type="common">Red alga</name>
    <name type="synonym">Porphyridium cruentum</name>
    <dbReference type="NCBI Taxonomy" id="35688"/>
    <lineage>
        <taxon>Eukaryota</taxon>
        <taxon>Rhodophyta</taxon>
        <taxon>Bangiophyceae</taxon>
        <taxon>Porphyridiales</taxon>
        <taxon>Porphyridiaceae</taxon>
        <taxon>Porphyridium</taxon>
    </lineage>
</organism>
<proteinExistence type="predicted"/>
<dbReference type="AlphaFoldDB" id="A0A5J4YS55"/>
<gene>
    <name evidence="2" type="ORF">FVE85_4809</name>
</gene>
<sequence length="98" mass="10919">MSVAARRRALHQALATMGKRTAVILGLVSFVFVGVQETRGVLSEIARNESEVYRMDTQHRHTQTAVVASMRAQNMGEHQKRIAKTLGERDKPETDAES</sequence>
<feature type="region of interest" description="Disordered" evidence="1">
    <location>
        <begin position="74"/>
        <end position="98"/>
    </location>
</feature>
<keyword evidence="3" id="KW-1185">Reference proteome</keyword>
<evidence type="ECO:0000256" key="1">
    <source>
        <dbReference type="SAM" id="MobiDB-lite"/>
    </source>
</evidence>
<feature type="compositionally biased region" description="Basic and acidic residues" evidence="1">
    <location>
        <begin position="86"/>
        <end position="98"/>
    </location>
</feature>
<evidence type="ECO:0000313" key="2">
    <source>
        <dbReference type="EMBL" id="KAA8493672.1"/>
    </source>
</evidence>